<protein>
    <submittedName>
        <fullName evidence="1">Uncharacterized protein</fullName>
    </submittedName>
</protein>
<sequence length="336" mass="37929">MFAKNVGSIAVFITMLSYSTISCAENERITIRSLFDINDAFCAIKTNEVLGMDNRDSAVSGEGYGTSSTNAMLMLENGENEITLEIGAMGWFSEDQLSLQEKKSFSKDSSCKVDLVLFKGKQQTTLTSLNVKIGEDGLPTYFDSHGNPGAMKLTKIDAQQVTEGHVSDKYFLKNYYPKEMELYQFTTKVNLKGLPKWKWVDATLFVGSPEQIIALRQAYADLWKMFTTKNDSQLKQYLAISTKAWVDTTGESEEDVYNDNKFSELFKNKSFKMIPIDWQDYEIEVMNKNRLVKFTNKSIPVISPISYELDTESGGKRIESFSPIFSIVDGKIVPVI</sequence>
<dbReference type="Proteomes" id="UP000240212">
    <property type="component" value="Unassembled WGS sequence"/>
</dbReference>
<accession>A0A2P8VK63</accession>
<name>A0A2P8VK63_9ENTR</name>
<dbReference type="EMBL" id="PYEP01000003">
    <property type="protein sequence ID" value="PSN07953.1"/>
    <property type="molecule type" value="Genomic_DNA"/>
</dbReference>
<proteinExistence type="predicted"/>
<gene>
    <name evidence="1" type="ORF">C7G83_07115</name>
</gene>
<dbReference type="OrthoDB" id="6623352at2"/>
<dbReference type="PROSITE" id="PS51257">
    <property type="entry name" value="PROKAR_LIPOPROTEIN"/>
    <property type="match status" value="1"/>
</dbReference>
<comment type="caution">
    <text evidence="1">The sequence shown here is derived from an EMBL/GenBank/DDBJ whole genome shotgun (WGS) entry which is preliminary data.</text>
</comment>
<reference evidence="1 2" key="1">
    <citation type="submission" date="2018-03" db="EMBL/GenBank/DDBJ databases">
        <title>Draft genome sequence of the first documented clinical Siccibacter turicensis isolate in Austria.</title>
        <authorList>
            <person name="Lepuschitz S."/>
            <person name="Pekard-Amenitsch S."/>
            <person name="Haunold R."/>
            <person name="Schill S."/>
            <person name="Mach R."/>
            <person name="Allerberger F."/>
            <person name="Ruppitsch W."/>
            <person name="Forsythe S.J."/>
        </authorList>
    </citation>
    <scope>NUCLEOTIDE SEQUENCE [LARGE SCALE GENOMIC DNA]</scope>
    <source>
        <strain evidence="1 2">6100069499-17</strain>
    </source>
</reference>
<organism evidence="1 2">
    <name type="scientific">Siccibacter turicensis</name>
    <dbReference type="NCBI Taxonomy" id="357233"/>
    <lineage>
        <taxon>Bacteria</taxon>
        <taxon>Pseudomonadati</taxon>
        <taxon>Pseudomonadota</taxon>
        <taxon>Gammaproteobacteria</taxon>
        <taxon>Enterobacterales</taxon>
        <taxon>Enterobacteriaceae</taxon>
        <taxon>Siccibacter</taxon>
    </lineage>
</organism>
<dbReference type="RefSeq" id="WP_106876728.1">
    <property type="nucleotide sequence ID" value="NZ_PYEP01000003.1"/>
</dbReference>
<dbReference type="AlphaFoldDB" id="A0A2P8VK63"/>
<evidence type="ECO:0000313" key="1">
    <source>
        <dbReference type="EMBL" id="PSN07953.1"/>
    </source>
</evidence>
<evidence type="ECO:0000313" key="2">
    <source>
        <dbReference type="Proteomes" id="UP000240212"/>
    </source>
</evidence>
<keyword evidence="2" id="KW-1185">Reference proteome</keyword>